<reference evidence="2 3" key="1">
    <citation type="submission" date="2021-03" db="EMBL/GenBank/DDBJ databases">
        <title>Fibrella sp. HMF5036 genome sequencing and assembly.</title>
        <authorList>
            <person name="Kang H."/>
            <person name="Kim H."/>
            <person name="Bae S."/>
            <person name="Joh K."/>
        </authorList>
    </citation>
    <scope>NUCLEOTIDE SEQUENCE [LARGE SCALE GENOMIC DNA]</scope>
    <source>
        <strain evidence="2 3">HMF5036</strain>
    </source>
</reference>
<accession>A0A939G1L1</accession>
<keyword evidence="1" id="KW-1133">Transmembrane helix</keyword>
<keyword evidence="3" id="KW-1185">Reference proteome</keyword>
<protein>
    <submittedName>
        <fullName evidence="2">Uncharacterized protein</fullName>
    </submittedName>
</protein>
<evidence type="ECO:0000313" key="3">
    <source>
        <dbReference type="Proteomes" id="UP000664795"/>
    </source>
</evidence>
<dbReference type="Proteomes" id="UP000664795">
    <property type="component" value="Unassembled WGS sequence"/>
</dbReference>
<organism evidence="2 3">
    <name type="scientific">Fibrella aquatilis</name>
    <dbReference type="NCBI Taxonomy" id="2817059"/>
    <lineage>
        <taxon>Bacteria</taxon>
        <taxon>Pseudomonadati</taxon>
        <taxon>Bacteroidota</taxon>
        <taxon>Cytophagia</taxon>
        <taxon>Cytophagales</taxon>
        <taxon>Spirosomataceae</taxon>
        <taxon>Fibrella</taxon>
    </lineage>
</organism>
<name>A0A939G1L1_9BACT</name>
<evidence type="ECO:0000313" key="2">
    <source>
        <dbReference type="EMBL" id="MBO0930334.1"/>
    </source>
</evidence>
<dbReference type="RefSeq" id="WP_207334299.1">
    <property type="nucleotide sequence ID" value="NZ_JAFMYU010000003.1"/>
</dbReference>
<dbReference type="AlphaFoldDB" id="A0A939G1L1"/>
<proteinExistence type="predicted"/>
<dbReference type="EMBL" id="JAFMYU010000003">
    <property type="protein sequence ID" value="MBO0930334.1"/>
    <property type="molecule type" value="Genomic_DNA"/>
</dbReference>
<evidence type="ECO:0000256" key="1">
    <source>
        <dbReference type="SAM" id="Phobius"/>
    </source>
</evidence>
<feature type="transmembrane region" description="Helical" evidence="1">
    <location>
        <begin position="12"/>
        <end position="41"/>
    </location>
</feature>
<keyword evidence="1" id="KW-0472">Membrane</keyword>
<sequence length="47" mass="5470">MNENQPDTLHDVALVALLLLLLMVPILPLLIWANNLITWLFRPRRHA</sequence>
<comment type="caution">
    <text evidence="2">The sequence shown here is derived from an EMBL/GenBank/DDBJ whole genome shotgun (WGS) entry which is preliminary data.</text>
</comment>
<keyword evidence="1" id="KW-0812">Transmembrane</keyword>
<gene>
    <name evidence="2" type="ORF">J2I48_04970</name>
</gene>